<dbReference type="EMBL" id="CAJVPL010002212">
    <property type="protein sequence ID" value="CAG8603248.1"/>
    <property type="molecule type" value="Genomic_DNA"/>
</dbReference>
<feature type="compositionally biased region" description="Basic and acidic residues" evidence="2">
    <location>
        <begin position="434"/>
        <end position="456"/>
    </location>
</feature>
<evidence type="ECO:0000313" key="4">
    <source>
        <dbReference type="Proteomes" id="UP000789831"/>
    </source>
</evidence>
<feature type="compositionally biased region" description="Polar residues" evidence="2">
    <location>
        <begin position="457"/>
        <end position="474"/>
    </location>
</feature>
<evidence type="ECO:0000256" key="2">
    <source>
        <dbReference type="SAM" id="MobiDB-lite"/>
    </source>
</evidence>
<dbReference type="Proteomes" id="UP000789831">
    <property type="component" value="Unassembled WGS sequence"/>
</dbReference>
<name>A0A9N9CIQ4_9GLOM</name>
<feature type="compositionally biased region" description="Low complexity" evidence="2">
    <location>
        <begin position="345"/>
        <end position="361"/>
    </location>
</feature>
<sequence>MSTISTQSPVATPTLPRSIPPNPFDIHEGIPEEQEFEHIAELKRLAAEKARRQTIGTSGGIARGTTASLTQSALGKYSTAIGEEIRAPSLVVQARVKAADHPVDQAQLVRELKEEAEQRRQFELQTQGYVPRAGPAAKVEEAAEQLEKGLKIEKGQLLEPTSQPTSAQPMQEIHKYSETQIPANPNFMHAQNMQQGQQNIQTPQQVDIGNPNVVHEGIPENQEFEHLAQLKKVTVEHARGISPITRGSKAAVAQSALGKYATAISEETRIPTLSVQGLVAPVEHEIDLEKLIQMLKKEVQHRHEFETQMLGRVLPNGPAVKVGEAVDRLVQVLKMDQVDPEQQPRESQLQQPQLQSSQQLPGDSASPSAQLTAAGVPGLSQQADQQEFATQQQVTPPASPAQHVSVSSGGQGIQQFGEGTQIPSGQDKQSAAEQDAKHEGISQSQKKLENLTESKKISSGSTEGAVLPQTTIQGDANREYTDER</sequence>
<gene>
    <name evidence="3" type="ORF">AGERDE_LOCUS9208</name>
</gene>
<organism evidence="3 4">
    <name type="scientific">Ambispora gerdemannii</name>
    <dbReference type="NCBI Taxonomy" id="144530"/>
    <lineage>
        <taxon>Eukaryota</taxon>
        <taxon>Fungi</taxon>
        <taxon>Fungi incertae sedis</taxon>
        <taxon>Mucoromycota</taxon>
        <taxon>Glomeromycotina</taxon>
        <taxon>Glomeromycetes</taxon>
        <taxon>Archaeosporales</taxon>
        <taxon>Ambisporaceae</taxon>
        <taxon>Ambispora</taxon>
    </lineage>
</organism>
<feature type="region of interest" description="Disordered" evidence="2">
    <location>
        <begin position="1"/>
        <end position="29"/>
    </location>
</feature>
<keyword evidence="1" id="KW-0175">Coiled coil</keyword>
<evidence type="ECO:0000313" key="3">
    <source>
        <dbReference type="EMBL" id="CAG8603248.1"/>
    </source>
</evidence>
<feature type="coiled-coil region" evidence="1">
    <location>
        <begin position="105"/>
        <end position="156"/>
    </location>
</feature>
<proteinExistence type="predicted"/>
<dbReference type="AlphaFoldDB" id="A0A9N9CIQ4"/>
<dbReference type="OrthoDB" id="2447010at2759"/>
<reference evidence="3" key="1">
    <citation type="submission" date="2021-06" db="EMBL/GenBank/DDBJ databases">
        <authorList>
            <person name="Kallberg Y."/>
            <person name="Tangrot J."/>
            <person name="Rosling A."/>
        </authorList>
    </citation>
    <scope>NUCLEOTIDE SEQUENCE</scope>
    <source>
        <strain evidence="3">MT106</strain>
    </source>
</reference>
<accession>A0A9N9CIQ4</accession>
<protein>
    <submittedName>
        <fullName evidence="3">11069_t:CDS:1</fullName>
    </submittedName>
</protein>
<feature type="compositionally biased region" description="Polar residues" evidence="2">
    <location>
        <begin position="1"/>
        <end position="11"/>
    </location>
</feature>
<comment type="caution">
    <text evidence="3">The sequence shown here is derived from an EMBL/GenBank/DDBJ whole genome shotgun (WGS) entry which is preliminary data.</text>
</comment>
<feature type="compositionally biased region" description="Polar residues" evidence="2">
    <location>
        <begin position="402"/>
        <end position="432"/>
    </location>
</feature>
<feature type="region of interest" description="Disordered" evidence="2">
    <location>
        <begin position="338"/>
        <end position="484"/>
    </location>
</feature>
<keyword evidence="4" id="KW-1185">Reference proteome</keyword>
<evidence type="ECO:0000256" key="1">
    <source>
        <dbReference type="SAM" id="Coils"/>
    </source>
</evidence>
<feature type="compositionally biased region" description="Low complexity" evidence="2">
    <location>
        <begin position="381"/>
        <end position="393"/>
    </location>
</feature>